<dbReference type="EMBL" id="CP076405">
    <property type="protein sequence ID" value="QWQ20399.1"/>
    <property type="molecule type" value="Genomic_DNA"/>
</dbReference>
<protein>
    <submittedName>
        <fullName evidence="1">Uncharacterized protein</fullName>
    </submittedName>
</protein>
<sequence>MRKGWCPTCEKVLPKSLFSISIGDKVDFTIQRYKVGSRGMSIKASSRTGKVIDIQGEIAIVLYRKQESKIHINNLSLSDIPNDLTRMICGECECKPAEVSDGHQ</sequence>
<dbReference type="AlphaFoldDB" id="A0AAJ4THX0"/>
<gene>
    <name evidence="1" type="ORF">KOF27_17695</name>
</gene>
<accession>A0AAJ4THX0</accession>
<evidence type="ECO:0000313" key="2">
    <source>
        <dbReference type="Proteomes" id="UP000682358"/>
    </source>
</evidence>
<name>A0AAJ4THX0_PRORE</name>
<dbReference type="Proteomes" id="UP000682358">
    <property type="component" value="Chromosome"/>
</dbReference>
<reference evidence="1" key="1">
    <citation type="submission" date="2021-06" db="EMBL/GenBank/DDBJ databases">
        <title>Emergence of genetically related NDM-1-producing Providencia rettgeri strains in Argentina.</title>
        <authorList>
            <person name="Pasteran F."/>
            <person name="Meo A."/>
            <person name="Gomez S."/>
            <person name="Derdoy L."/>
            <person name="Albronoz E."/>
            <person name="Faccone D."/>
            <person name="Guerriero L."/>
            <person name="Archuby D."/>
            <person name="Tarzia A."/>
            <person name="Lopez M."/>
            <person name="Corso A."/>
        </authorList>
    </citation>
    <scope>NUCLEOTIDE SEQUENCE</scope>
    <source>
        <strain evidence="1">PreM15628</strain>
    </source>
</reference>
<evidence type="ECO:0000313" key="1">
    <source>
        <dbReference type="EMBL" id="QWQ20399.1"/>
    </source>
</evidence>
<dbReference type="RefSeq" id="WP_215954228.1">
    <property type="nucleotide sequence ID" value="NZ_CP076405.1"/>
</dbReference>
<proteinExistence type="predicted"/>
<organism evidence="1 2">
    <name type="scientific">Providencia rettgeri</name>
    <dbReference type="NCBI Taxonomy" id="587"/>
    <lineage>
        <taxon>Bacteria</taxon>
        <taxon>Pseudomonadati</taxon>
        <taxon>Pseudomonadota</taxon>
        <taxon>Gammaproteobacteria</taxon>
        <taxon>Enterobacterales</taxon>
        <taxon>Morganellaceae</taxon>
        <taxon>Providencia</taxon>
    </lineage>
</organism>